<evidence type="ECO:0000313" key="1">
    <source>
        <dbReference type="EnsemblPlants" id="AVESA.00010b.r2.3AG0404540.1.CDS"/>
    </source>
</evidence>
<dbReference type="Proteomes" id="UP001732700">
    <property type="component" value="Chromosome 3A"/>
</dbReference>
<protein>
    <submittedName>
        <fullName evidence="1">Uncharacterized protein</fullName>
    </submittedName>
</protein>
<proteinExistence type="predicted"/>
<accession>A0ACD5VD03</accession>
<organism evidence="1 2">
    <name type="scientific">Avena sativa</name>
    <name type="common">Oat</name>
    <dbReference type="NCBI Taxonomy" id="4498"/>
    <lineage>
        <taxon>Eukaryota</taxon>
        <taxon>Viridiplantae</taxon>
        <taxon>Streptophyta</taxon>
        <taxon>Embryophyta</taxon>
        <taxon>Tracheophyta</taxon>
        <taxon>Spermatophyta</taxon>
        <taxon>Magnoliopsida</taxon>
        <taxon>Liliopsida</taxon>
        <taxon>Poales</taxon>
        <taxon>Poaceae</taxon>
        <taxon>BOP clade</taxon>
        <taxon>Pooideae</taxon>
        <taxon>Poodae</taxon>
        <taxon>Poeae</taxon>
        <taxon>Poeae Chloroplast Group 1 (Aveneae type)</taxon>
        <taxon>Aveninae</taxon>
        <taxon>Avena</taxon>
    </lineage>
</organism>
<sequence length="342" mass="37860">MFACCASMATNSAAPVVGPIPFLDTEKDAHGHRQVSELPSKLLAGIQQISLRRYQGFWLPESWVPAAVSIQHRFKPRPDDVIISSLPKCGTTWLVALAFATMARHAYPPSAADHPLLCLNPHQCIAFLEGVFLGGPAREERLEALPSPRLVNTHMPHALLPQSLVDCGSRVVYICREPKDMVVSMWHYLRTVHPELSLQDTLDSVCDGASRCGPFWDHALGYWRASTASPDSRVLFLRYEELLRDPASNVKRLAQFVGQPFSPAEEEAGVLADVVRLCSLDNLRSLDVNKTGIVGPLLKTPRKALFRKGVAGDWVNHMTPEMARRMDDVVADKLGHTGLDFQ</sequence>
<reference evidence="1" key="1">
    <citation type="submission" date="2021-05" db="EMBL/GenBank/DDBJ databases">
        <authorList>
            <person name="Scholz U."/>
            <person name="Mascher M."/>
            <person name="Fiebig A."/>
        </authorList>
    </citation>
    <scope>NUCLEOTIDE SEQUENCE [LARGE SCALE GENOMIC DNA]</scope>
</reference>
<dbReference type="EnsemblPlants" id="AVESA.00010b.r2.3AG0404540.1">
    <property type="protein sequence ID" value="AVESA.00010b.r2.3AG0404540.1.CDS"/>
    <property type="gene ID" value="AVESA.00010b.r2.3AG0404540"/>
</dbReference>
<name>A0ACD5VD03_AVESA</name>
<keyword evidence="2" id="KW-1185">Reference proteome</keyword>
<reference evidence="1" key="2">
    <citation type="submission" date="2025-09" db="UniProtKB">
        <authorList>
            <consortium name="EnsemblPlants"/>
        </authorList>
    </citation>
    <scope>IDENTIFICATION</scope>
</reference>
<evidence type="ECO:0000313" key="2">
    <source>
        <dbReference type="Proteomes" id="UP001732700"/>
    </source>
</evidence>